<gene>
    <name evidence="1" type="ORF">mRhiFer1_009299</name>
</gene>
<name>A0A7J7RXQ8_RHIFE</name>
<proteinExistence type="predicted"/>
<dbReference type="AlphaFoldDB" id="A0A7J7RXQ8"/>
<reference evidence="1 2" key="1">
    <citation type="journal article" date="2020" name="Nature">
        <title>Six reference-quality genomes reveal evolution of bat adaptations.</title>
        <authorList>
            <person name="Jebb D."/>
            <person name="Huang Z."/>
            <person name="Pippel M."/>
            <person name="Hughes G.M."/>
            <person name="Lavrichenko K."/>
            <person name="Devanna P."/>
            <person name="Winkler S."/>
            <person name="Jermiin L.S."/>
            <person name="Skirmuntt E.C."/>
            <person name="Katzourakis A."/>
            <person name="Burkitt-Gray L."/>
            <person name="Ray D.A."/>
            <person name="Sullivan K.A.M."/>
            <person name="Roscito J.G."/>
            <person name="Kirilenko B.M."/>
            <person name="Davalos L.M."/>
            <person name="Corthals A.P."/>
            <person name="Power M.L."/>
            <person name="Jones G."/>
            <person name="Ransome R.D."/>
            <person name="Dechmann D.K.N."/>
            <person name="Locatelli A.G."/>
            <person name="Puechmaille S.J."/>
            <person name="Fedrigo O."/>
            <person name="Jarvis E.D."/>
            <person name="Hiller M."/>
            <person name="Vernes S.C."/>
            <person name="Myers E.W."/>
            <person name="Teeling E.C."/>
        </authorList>
    </citation>
    <scope>NUCLEOTIDE SEQUENCE [LARGE SCALE GENOMIC DNA]</scope>
    <source>
        <strain evidence="1">MRhiFer1</strain>
        <tissue evidence="1">Lung</tissue>
    </source>
</reference>
<organism evidence="1 2">
    <name type="scientific">Rhinolophus ferrumequinum</name>
    <name type="common">Greater horseshoe bat</name>
    <dbReference type="NCBI Taxonomy" id="59479"/>
    <lineage>
        <taxon>Eukaryota</taxon>
        <taxon>Metazoa</taxon>
        <taxon>Chordata</taxon>
        <taxon>Craniata</taxon>
        <taxon>Vertebrata</taxon>
        <taxon>Euteleostomi</taxon>
        <taxon>Mammalia</taxon>
        <taxon>Eutheria</taxon>
        <taxon>Laurasiatheria</taxon>
        <taxon>Chiroptera</taxon>
        <taxon>Yinpterochiroptera</taxon>
        <taxon>Rhinolophoidea</taxon>
        <taxon>Rhinolophidae</taxon>
        <taxon>Rhinolophinae</taxon>
        <taxon>Rhinolophus</taxon>
    </lineage>
</organism>
<comment type="caution">
    <text evidence="1">The sequence shown here is derived from an EMBL/GenBank/DDBJ whole genome shotgun (WGS) entry which is preliminary data.</text>
</comment>
<evidence type="ECO:0000313" key="2">
    <source>
        <dbReference type="Proteomes" id="UP000585614"/>
    </source>
</evidence>
<protein>
    <submittedName>
        <fullName evidence="1">Uncharacterized protein</fullName>
    </submittedName>
</protein>
<dbReference type="EMBL" id="JACAGC010000024">
    <property type="protein sequence ID" value="KAF6280920.1"/>
    <property type="molecule type" value="Genomic_DNA"/>
</dbReference>
<dbReference type="Proteomes" id="UP000585614">
    <property type="component" value="Unassembled WGS sequence"/>
</dbReference>
<evidence type="ECO:0000313" key="1">
    <source>
        <dbReference type="EMBL" id="KAF6280920.1"/>
    </source>
</evidence>
<accession>A0A7J7RXQ8</accession>
<sequence>MVLCSWSPARPCELGVLCCEGNNDFSCQRVGHPPAALEPKSYCCGRELGGLGLALMDLKGLDTMGSSRNFLQGQDGAICCQAFASGQHGQDLEDSVIQIRVCSRAQGSARGIASAGTSQGLVLSSSSL</sequence>